<reference evidence="7 8" key="1">
    <citation type="submission" date="2023-07" db="EMBL/GenBank/DDBJ databases">
        <title>Genomic Encyclopedia of Type Strains, Phase IV (KMG-IV): sequencing the most valuable type-strain genomes for metagenomic binning, comparative biology and taxonomic classification.</title>
        <authorList>
            <person name="Goeker M."/>
        </authorList>
    </citation>
    <scope>NUCLEOTIDE SEQUENCE [LARGE SCALE GENOMIC DNA]</scope>
    <source>
        <strain evidence="7 8">DSM 29005</strain>
    </source>
</reference>
<comment type="cofactor">
    <cofactor evidence="1">
        <name>FMN</name>
        <dbReference type="ChEBI" id="CHEBI:58210"/>
    </cofactor>
</comment>
<evidence type="ECO:0000256" key="1">
    <source>
        <dbReference type="ARBA" id="ARBA00001917"/>
    </source>
</evidence>
<evidence type="ECO:0000313" key="7">
    <source>
        <dbReference type="EMBL" id="MDQ0232553.1"/>
    </source>
</evidence>
<keyword evidence="4" id="KW-0288">FMN</keyword>
<dbReference type="PANTHER" id="PTHR43673">
    <property type="entry name" value="NAD(P)H NITROREDUCTASE YDGI-RELATED"/>
    <property type="match status" value="1"/>
</dbReference>
<keyword evidence="5" id="KW-0560">Oxidoreductase</keyword>
<dbReference type="SUPFAM" id="SSF55469">
    <property type="entry name" value="FMN-dependent nitroreductase-like"/>
    <property type="match status" value="1"/>
</dbReference>
<dbReference type="PANTHER" id="PTHR43673:SF2">
    <property type="entry name" value="NITROREDUCTASE"/>
    <property type="match status" value="1"/>
</dbReference>
<dbReference type="EMBL" id="JAUSUD010000022">
    <property type="protein sequence ID" value="MDQ0232553.1"/>
    <property type="molecule type" value="Genomic_DNA"/>
</dbReference>
<dbReference type="Proteomes" id="UP001234495">
    <property type="component" value="Unassembled WGS sequence"/>
</dbReference>
<evidence type="ECO:0000256" key="5">
    <source>
        <dbReference type="ARBA" id="ARBA00023002"/>
    </source>
</evidence>
<dbReference type="RefSeq" id="WP_307344648.1">
    <property type="nucleotide sequence ID" value="NZ_JAUSUD010000022.1"/>
</dbReference>
<sequence>MEFYEVIEKRREITSFLEKEISDEVMEKIINAAYLAPTGNNLPSREFISIRNKEMLTKLSEATPYVKWLNKANRAIVITGRPTISKYWIQDASIASSFIWLAAVNEGVGCAFGAIVNTMDNVESYQRESFVREALSIPEDRRVLAILGLGYANEKPLSKEMLKKSDIIFTEKFETQS</sequence>
<gene>
    <name evidence="7" type="ORF">J2S19_003875</name>
</gene>
<comment type="caution">
    <text evidence="7">The sequence shown here is derived from an EMBL/GenBank/DDBJ whole genome shotgun (WGS) entry which is preliminary data.</text>
</comment>
<evidence type="ECO:0000313" key="8">
    <source>
        <dbReference type="Proteomes" id="UP001234495"/>
    </source>
</evidence>
<comment type="similarity">
    <text evidence="2">Belongs to the nitroreductase family.</text>
</comment>
<protein>
    <submittedName>
        <fullName evidence="7">Nitroreductase</fullName>
    </submittedName>
</protein>
<keyword evidence="8" id="KW-1185">Reference proteome</keyword>
<organism evidence="7 8">
    <name type="scientific">Metabacillus malikii</name>
    <dbReference type="NCBI Taxonomy" id="1504265"/>
    <lineage>
        <taxon>Bacteria</taxon>
        <taxon>Bacillati</taxon>
        <taxon>Bacillota</taxon>
        <taxon>Bacilli</taxon>
        <taxon>Bacillales</taxon>
        <taxon>Bacillaceae</taxon>
        <taxon>Metabacillus</taxon>
    </lineage>
</organism>
<feature type="domain" description="Nitroreductase" evidence="6">
    <location>
        <begin position="7"/>
        <end position="62"/>
    </location>
</feature>
<name>A0ABT9ZJX5_9BACI</name>
<dbReference type="InterPro" id="IPR000415">
    <property type="entry name" value="Nitroreductase-like"/>
</dbReference>
<keyword evidence="3" id="KW-0285">Flavoprotein</keyword>
<proteinExistence type="inferred from homology"/>
<evidence type="ECO:0000256" key="4">
    <source>
        <dbReference type="ARBA" id="ARBA00022643"/>
    </source>
</evidence>
<evidence type="ECO:0000259" key="6">
    <source>
        <dbReference type="Pfam" id="PF00881"/>
    </source>
</evidence>
<dbReference type="Gene3D" id="3.40.109.10">
    <property type="entry name" value="NADH Oxidase"/>
    <property type="match status" value="1"/>
</dbReference>
<dbReference type="InterPro" id="IPR029479">
    <property type="entry name" value="Nitroreductase"/>
</dbReference>
<evidence type="ECO:0000256" key="3">
    <source>
        <dbReference type="ARBA" id="ARBA00022630"/>
    </source>
</evidence>
<evidence type="ECO:0000256" key="2">
    <source>
        <dbReference type="ARBA" id="ARBA00007118"/>
    </source>
</evidence>
<dbReference type="Pfam" id="PF00881">
    <property type="entry name" value="Nitroreductase"/>
    <property type="match status" value="1"/>
</dbReference>
<accession>A0ABT9ZJX5</accession>